<evidence type="ECO:0008006" key="4">
    <source>
        <dbReference type="Google" id="ProtNLM"/>
    </source>
</evidence>
<evidence type="ECO:0000313" key="2">
    <source>
        <dbReference type="EMBL" id="QIM50638.1"/>
    </source>
</evidence>
<gene>
    <name evidence="2" type="ORF">G9Q37_00070</name>
</gene>
<dbReference type="KEGG" id="hcz:G9Q37_00070"/>
<keyword evidence="1" id="KW-0812">Transmembrane</keyword>
<evidence type="ECO:0000313" key="3">
    <source>
        <dbReference type="Proteomes" id="UP000503162"/>
    </source>
</evidence>
<organism evidence="2 3">
    <name type="scientific">Hydrogenophaga crocea</name>
    <dbReference type="NCBI Taxonomy" id="2716225"/>
    <lineage>
        <taxon>Bacteria</taxon>
        <taxon>Pseudomonadati</taxon>
        <taxon>Pseudomonadota</taxon>
        <taxon>Betaproteobacteria</taxon>
        <taxon>Burkholderiales</taxon>
        <taxon>Comamonadaceae</taxon>
        <taxon>Hydrogenophaga</taxon>
    </lineage>
</organism>
<proteinExistence type="predicted"/>
<dbReference type="RefSeq" id="WP_166222773.1">
    <property type="nucleotide sequence ID" value="NZ_CP049989.1"/>
</dbReference>
<name>A0A6G8IC45_9BURK</name>
<protein>
    <recommendedName>
        <fullName evidence="4">Heme exporter protein D</fullName>
    </recommendedName>
</protein>
<keyword evidence="1" id="KW-1133">Transmembrane helix</keyword>
<keyword evidence="1" id="KW-0472">Membrane</keyword>
<reference evidence="2 3" key="1">
    <citation type="submission" date="2020-03" db="EMBL/GenBank/DDBJ databases">
        <title>Hydrogenophaga sp. nov. isolated from cyanobacterial mat.</title>
        <authorList>
            <person name="Thorat V."/>
            <person name="Kirdat K."/>
            <person name="Tiwarekar B."/>
            <person name="Costa E.D."/>
            <person name="Yadav A."/>
        </authorList>
    </citation>
    <scope>NUCLEOTIDE SEQUENCE [LARGE SCALE GENOMIC DNA]</scope>
    <source>
        <strain evidence="2 3">BA0156</strain>
    </source>
</reference>
<feature type="transmembrane region" description="Helical" evidence="1">
    <location>
        <begin position="16"/>
        <end position="35"/>
    </location>
</feature>
<evidence type="ECO:0000256" key="1">
    <source>
        <dbReference type="SAM" id="Phobius"/>
    </source>
</evidence>
<dbReference type="EMBL" id="CP049989">
    <property type="protein sequence ID" value="QIM50638.1"/>
    <property type="molecule type" value="Genomic_DNA"/>
</dbReference>
<dbReference type="AlphaFoldDB" id="A0A6G8IC45"/>
<dbReference type="Proteomes" id="UP000503162">
    <property type="component" value="Chromosome"/>
</dbReference>
<sequence>MNTLHQLWLLDGRGPYVWGALLACGLAFALELWGLQRRRLALGPGPDAEDAP</sequence>
<accession>A0A6G8IC45</accession>
<keyword evidence="3" id="KW-1185">Reference proteome</keyword>